<accession>A0A1T4SDG9</accession>
<organism evidence="1 2">
    <name type="scientific">Carboxydocella sporoproducens DSM 16521</name>
    <dbReference type="NCBI Taxonomy" id="1121270"/>
    <lineage>
        <taxon>Bacteria</taxon>
        <taxon>Bacillati</taxon>
        <taxon>Bacillota</taxon>
        <taxon>Clostridia</taxon>
        <taxon>Eubacteriales</taxon>
        <taxon>Clostridiales Family XVI. Incertae Sedis</taxon>
        <taxon>Carboxydocella</taxon>
    </lineage>
</organism>
<dbReference type="EMBL" id="FUXM01000052">
    <property type="protein sequence ID" value="SKA26207.1"/>
    <property type="molecule type" value="Genomic_DNA"/>
</dbReference>
<protein>
    <recommendedName>
        <fullName evidence="3">B box-type domain-containing protein</fullName>
    </recommendedName>
</protein>
<gene>
    <name evidence="1" type="ORF">SAMN02745885_02613</name>
</gene>
<sequence>MKIAVCDRCQREGVEGLLCRHCDTSYCYDCLDLHPEDIRLCQECGEFICDECIQGMVECDLVKRERK</sequence>
<evidence type="ECO:0000313" key="2">
    <source>
        <dbReference type="Proteomes" id="UP000189933"/>
    </source>
</evidence>
<name>A0A1T4SDG9_9FIRM</name>
<dbReference type="OrthoDB" id="1725329at2"/>
<keyword evidence="2" id="KW-1185">Reference proteome</keyword>
<dbReference type="Proteomes" id="UP000189933">
    <property type="component" value="Unassembled WGS sequence"/>
</dbReference>
<evidence type="ECO:0008006" key="3">
    <source>
        <dbReference type="Google" id="ProtNLM"/>
    </source>
</evidence>
<reference evidence="2" key="1">
    <citation type="submission" date="2017-02" db="EMBL/GenBank/DDBJ databases">
        <authorList>
            <person name="Varghese N."/>
            <person name="Submissions S."/>
        </authorList>
    </citation>
    <scope>NUCLEOTIDE SEQUENCE [LARGE SCALE GENOMIC DNA]</scope>
    <source>
        <strain evidence="2">DSM 16521</strain>
    </source>
</reference>
<proteinExistence type="predicted"/>
<dbReference type="AlphaFoldDB" id="A0A1T4SDG9"/>
<dbReference type="RefSeq" id="WP_159071952.1">
    <property type="nucleotide sequence ID" value="NZ_FUXM01000052.1"/>
</dbReference>
<evidence type="ECO:0000313" key="1">
    <source>
        <dbReference type="EMBL" id="SKA26207.1"/>
    </source>
</evidence>